<dbReference type="eggNOG" id="COG1961">
    <property type="taxonomic scope" value="Bacteria"/>
</dbReference>
<reference evidence="4 5" key="2">
    <citation type="journal article" date="2012" name="Stand. Genomic Sci.">
        <title>Complete genome sequence of the sulfate-reducing firmicute Desulfotomaculum ruminis type strain (DL(T)).</title>
        <authorList>
            <person name="Spring S."/>
            <person name="Visser M."/>
            <person name="Lu M."/>
            <person name="Copeland A."/>
            <person name="Lapidus A."/>
            <person name="Lucas S."/>
            <person name="Cheng J.F."/>
            <person name="Han C."/>
            <person name="Tapia R."/>
            <person name="Goodwin L.A."/>
            <person name="Pitluck S."/>
            <person name="Ivanova N."/>
            <person name="Land M."/>
            <person name="Hauser L."/>
            <person name="Larimer F."/>
            <person name="Rohde M."/>
            <person name="Goker M."/>
            <person name="Detter J.C."/>
            <person name="Kyrpides N.C."/>
            <person name="Woyke T."/>
            <person name="Schaap P.J."/>
            <person name="Plugge C.M."/>
            <person name="Muyzer G."/>
            <person name="Kuever J."/>
            <person name="Pereira I.A."/>
            <person name="Parshina S.N."/>
            <person name="Bernier-Latmani R."/>
            <person name="Stams A.J."/>
            <person name="Klenk H.P."/>
        </authorList>
    </citation>
    <scope>NUCLEOTIDE SEQUENCE [LARGE SCALE GENOMIC DNA]</scope>
    <source>
        <strain evidence="5">ATCC 23193 / DSM 2154 / NCIB 8452 / DL</strain>
    </source>
</reference>
<dbReference type="InterPro" id="IPR011109">
    <property type="entry name" value="DNA_bind_recombinase_dom"/>
</dbReference>
<dbReference type="OrthoDB" id="1094757at2"/>
<dbReference type="RefSeq" id="WP_013843479.1">
    <property type="nucleotide sequence ID" value="NC_015589.1"/>
</dbReference>
<organism evidence="4 5">
    <name type="scientific">Desulforamulus ruminis (strain ATCC 23193 / DSM 2154 / NCIMB 8452 / DL)</name>
    <name type="common">Desulfotomaculum ruminis</name>
    <dbReference type="NCBI Taxonomy" id="696281"/>
    <lineage>
        <taxon>Bacteria</taxon>
        <taxon>Bacillati</taxon>
        <taxon>Bacillota</taxon>
        <taxon>Clostridia</taxon>
        <taxon>Eubacteriales</taxon>
        <taxon>Peptococcaceae</taxon>
        <taxon>Desulforamulus</taxon>
    </lineage>
</organism>
<dbReference type="InterPro" id="IPR036162">
    <property type="entry name" value="Resolvase-like_N_sf"/>
</dbReference>
<dbReference type="SMART" id="SM00857">
    <property type="entry name" value="Resolvase"/>
    <property type="match status" value="1"/>
</dbReference>
<dbReference type="InterPro" id="IPR038109">
    <property type="entry name" value="DNA_bind_recomb_sf"/>
</dbReference>
<keyword evidence="5" id="KW-1185">Reference proteome</keyword>
<dbReference type="CDD" id="cd00338">
    <property type="entry name" value="Ser_Recombinase"/>
    <property type="match status" value="1"/>
</dbReference>
<evidence type="ECO:0000259" key="2">
    <source>
        <dbReference type="PROSITE" id="PS51736"/>
    </source>
</evidence>
<dbReference type="HOGENOM" id="CLU_010686_0_5_9"/>
<dbReference type="EMBL" id="CP002780">
    <property type="protein sequence ID" value="AEG61733.1"/>
    <property type="molecule type" value="Genomic_DNA"/>
</dbReference>
<proteinExistence type="predicted"/>
<accession>F6DMH2</accession>
<feature type="domain" description="Recombinase" evidence="3">
    <location>
        <begin position="175"/>
        <end position="299"/>
    </location>
</feature>
<dbReference type="SUPFAM" id="SSF53041">
    <property type="entry name" value="Resolvase-like"/>
    <property type="match status" value="1"/>
</dbReference>
<dbReference type="InterPro" id="IPR006119">
    <property type="entry name" value="Resolv_N"/>
</dbReference>
<dbReference type="Pfam" id="PF13408">
    <property type="entry name" value="Zn_ribbon_recom"/>
    <property type="match status" value="1"/>
</dbReference>
<dbReference type="PROSITE" id="PS51737">
    <property type="entry name" value="RECOMBINASE_DNA_BIND"/>
    <property type="match status" value="1"/>
</dbReference>
<dbReference type="GO" id="GO:0003677">
    <property type="term" value="F:DNA binding"/>
    <property type="evidence" value="ECO:0007669"/>
    <property type="project" value="InterPro"/>
</dbReference>
<dbReference type="GO" id="GO:0000150">
    <property type="term" value="F:DNA strand exchange activity"/>
    <property type="evidence" value="ECO:0007669"/>
    <property type="project" value="InterPro"/>
</dbReference>
<dbReference type="InterPro" id="IPR025827">
    <property type="entry name" value="Zn_ribbon_recom_dom"/>
</dbReference>
<dbReference type="PANTHER" id="PTHR30461">
    <property type="entry name" value="DNA-INVERTASE FROM LAMBDOID PROPHAGE"/>
    <property type="match status" value="1"/>
</dbReference>
<dbReference type="InterPro" id="IPR050639">
    <property type="entry name" value="SSR_resolvase"/>
</dbReference>
<dbReference type="Gene3D" id="3.90.1750.20">
    <property type="entry name" value="Putative Large Serine Recombinase, Chain B, Domain 2"/>
    <property type="match status" value="1"/>
</dbReference>
<dbReference type="AlphaFoldDB" id="F6DMH2"/>
<dbReference type="Pfam" id="PF00239">
    <property type="entry name" value="Resolvase"/>
    <property type="match status" value="1"/>
</dbReference>
<evidence type="ECO:0000256" key="1">
    <source>
        <dbReference type="SAM" id="MobiDB-lite"/>
    </source>
</evidence>
<evidence type="ECO:0000313" key="5">
    <source>
        <dbReference type="Proteomes" id="UP000009234"/>
    </source>
</evidence>
<gene>
    <name evidence="4" type="ordered locus">Desru_3530</name>
</gene>
<dbReference type="Pfam" id="PF07508">
    <property type="entry name" value="Recombinase"/>
    <property type="match status" value="1"/>
</dbReference>
<name>F6DMH2_DESRL</name>
<protein>
    <submittedName>
        <fullName evidence="4">Resolvase domain protein</fullName>
    </submittedName>
</protein>
<dbReference type="STRING" id="696281.Desru_3530"/>
<dbReference type="Gene3D" id="3.40.50.1390">
    <property type="entry name" value="Resolvase, N-terminal catalytic domain"/>
    <property type="match status" value="1"/>
</dbReference>
<dbReference type="Proteomes" id="UP000009234">
    <property type="component" value="Chromosome"/>
</dbReference>
<feature type="domain" description="Resolvase/invertase-type recombinase catalytic" evidence="2">
    <location>
        <begin position="20"/>
        <end position="167"/>
    </location>
</feature>
<dbReference type="PANTHER" id="PTHR30461:SF23">
    <property type="entry name" value="DNA RECOMBINASE-RELATED"/>
    <property type="match status" value="1"/>
</dbReference>
<feature type="region of interest" description="Disordered" evidence="1">
    <location>
        <begin position="407"/>
        <end position="436"/>
    </location>
</feature>
<dbReference type="PROSITE" id="PS51736">
    <property type="entry name" value="RECOMBINASES_3"/>
    <property type="match status" value="1"/>
</dbReference>
<reference evidence="5" key="1">
    <citation type="submission" date="2011-05" db="EMBL/GenBank/DDBJ databases">
        <title>Complete sequence of Desulfotomaculum ruminis DSM 2154.</title>
        <authorList>
            <person name="Lucas S."/>
            <person name="Copeland A."/>
            <person name="Lapidus A."/>
            <person name="Cheng J.-F."/>
            <person name="Goodwin L."/>
            <person name="Pitluck S."/>
            <person name="Lu M."/>
            <person name="Detter J.C."/>
            <person name="Han C."/>
            <person name="Tapia R."/>
            <person name="Land M."/>
            <person name="Hauser L."/>
            <person name="Kyrpides N."/>
            <person name="Ivanova N."/>
            <person name="Mikhailova N."/>
            <person name="Pagani I."/>
            <person name="Stams A.J.M."/>
            <person name="Plugge C.M."/>
            <person name="Muyzer G."/>
            <person name="Kuever J."/>
            <person name="Parshina S.N."/>
            <person name="Ivanova A.E."/>
            <person name="Nazina T.N."/>
            <person name="Brambilla E."/>
            <person name="Spring S."/>
            <person name="Klenk H.-P."/>
            <person name="Woyke T."/>
        </authorList>
    </citation>
    <scope>NUCLEOTIDE SEQUENCE [LARGE SCALE GENOMIC DNA]</scope>
    <source>
        <strain evidence="5">ATCC 23193 / DSM 2154 / NCIB 8452 / DL</strain>
    </source>
</reference>
<dbReference type="KEGG" id="dru:Desru_3530"/>
<sequence>MEKIVTKISPSVPPIPARLRVAAYARVSSGKDAMLQSLAAQVSYYSNLIQQRLYWEYAGVYADEALTGTKDTRPEFQCLIADCKDGKIDLIITKSISRFARNTVTLLETVRELKLLGVDVYFEEQNIHSMSGDGELMLTILASYAQEESRSVSENCKWRIRKRFQQGEIVNLRFMYGYRINHGQIEIDQEQAEIVRMIYADYINGLGCDRIAARLREMGARTFSGRQWTAKRVLAILNNEKYSGNALLQKKYVADHLSKKLVYNRGILPKYYAEGTHPPIIDPLTFQKAQEIMALRRENRNVRQNPVNRYPFSGLIFCPRCGKNYRRVTYKGHAAWNCSTFVNYGKDVCPAKQIPEPILLSLTAEVLGLPEFDEGVFLSKIKQMQVPQANKVIYIFQDGHEVEATWQDRSRKSSWDDKKKQQARERALAYQRGDLK</sequence>
<evidence type="ECO:0000259" key="3">
    <source>
        <dbReference type="PROSITE" id="PS51737"/>
    </source>
</evidence>
<evidence type="ECO:0000313" key="4">
    <source>
        <dbReference type="EMBL" id="AEG61733.1"/>
    </source>
</evidence>